<dbReference type="Proteomes" id="UP000011518">
    <property type="component" value="Unassembled WGS sequence"/>
</dbReference>
<evidence type="ECO:0000313" key="3">
    <source>
        <dbReference type="Proteomes" id="UP000011518"/>
    </source>
</evidence>
<proteinExistence type="predicted"/>
<gene>
    <name evidence="2" type="ORF">TREES_T100013820</name>
</gene>
<feature type="compositionally biased region" description="Acidic residues" evidence="1">
    <location>
        <begin position="15"/>
        <end position="29"/>
    </location>
</feature>
<dbReference type="eggNOG" id="KOG3821">
    <property type="taxonomic scope" value="Eukaryota"/>
</dbReference>
<dbReference type="EMBL" id="KB370352">
    <property type="protein sequence ID" value="ELV09459.1"/>
    <property type="molecule type" value="Genomic_DNA"/>
</dbReference>
<accession>L8Y351</accession>
<evidence type="ECO:0000256" key="1">
    <source>
        <dbReference type="SAM" id="MobiDB-lite"/>
    </source>
</evidence>
<keyword evidence="3" id="KW-1185">Reference proteome</keyword>
<name>L8Y351_TUPCH</name>
<feature type="region of interest" description="Disordered" evidence="1">
    <location>
        <begin position="1"/>
        <end position="29"/>
    </location>
</feature>
<dbReference type="InParanoid" id="L8Y351"/>
<sequence>MSVPKGRVLDKNLDEEGLESGDCGDDEDECIGGSGDGMMKVKNQLRFLAVLLMEGLDGVALVKHNAL</sequence>
<organism evidence="2 3">
    <name type="scientific">Tupaia chinensis</name>
    <name type="common">Chinese tree shrew</name>
    <name type="synonym">Tupaia belangeri chinensis</name>
    <dbReference type="NCBI Taxonomy" id="246437"/>
    <lineage>
        <taxon>Eukaryota</taxon>
        <taxon>Metazoa</taxon>
        <taxon>Chordata</taxon>
        <taxon>Craniata</taxon>
        <taxon>Vertebrata</taxon>
        <taxon>Euteleostomi</taxon>
        <taxon>Mammalia</taxon>
        <taxon>Eutheria</taxon>
        <taxon>Euarchontoglires</taxon>
        <taxon>Scandentia</taxon>
        <taxon>Tupaiidae</taxon>
        <taxon>Tupaia</taxon>
    </lineage>
</organism>
<dbReference type="STRING" id="246437.L8Y351"/>
<reference evidence="3" key="2">
    <citation type="journal article" date="2013" name="Nat. Commun.">
        <title>Genome of the Chinese tree shrew.</title>
        <authorList>
            <person name="Fan Y."/>
            <person name="Huang Z.Y."/>
            <person name="Cao C.C."/>
            <person name="Chen C.S."/>
            <person name="Chen Y.X."/>
            <person name="Fan D.D."/>
            <person name="He J."/>
            <person name="Hou H.L."/>
            <person name="Hu L."/>
            <person name="Hu X.T."/>
            <person name="Jiang X.T."/>
            <person name="Lai R."/>
            <person name="Lang Y.S."/>
            <person name="Liang B."/>
            <person name="Liao S.G."/>
            <person name="Mu D."/>
            <person name="Ma Y.Y."/>
            <person name="Niu Y.Y."/>
            <person name="Sun X.Q."/>
            <person name="Xia J.Q."/>
            <person name="Xiao J."/>
            <person name="Xiong Z.Q."/>
            <person name="Xu L."/>
            <person name="Yang L."/>
            <person name="Zhang Y."/>
            <person name="Zhao W."/>
            <person name="Zhao X.D."/>
            <person name="Zheng Y.T."/>
            <person name="Zhou J.M."/>
            <person name="Zhu Y.B."/>
            <person name="Zhang G.J."/>
            <person name="Wang J."/>
            <person name="Yao Y.G."/>
        </authorList>
    </citation>
    <scope>NUCLEOTIDE SEQUENCE [LARGE SCALE GENOMIC DNA]</scope>
</reference>
<reference evidence="3" key="1">
    <citation type="submission" date="2012-07" db="EMBL/GenBank/DDBJ databases">
        <title>Genome of the Chinese tree shrew, a rising model animal genetically related to primates.</title>
        <authorList>
            <person name="Zhang G."/>
            <person name="Fan Y."/>
            <person name="Yao Y."/>
            <person name="Huang Z."/>
        </authorList>
    </citation>
    <scope>NUCLEOTIDE SEQUENCE [LARGE SCALE GENOMIC DNA]</scope>
</reference>
<evidence type="ECO:0000313" key="2">
    <source>
        <dbReference type="EMBL" id="ELV09459.1"/>
    </source>
</evidence>
<dbReference type="AlphaFoldDB" id="L8Y351"/>
<protein>
    <submittedName>
        <fullName evidence="2">Glypican-3</fullName>
    </submittedName>
</protein>